<evidence type="ECO:0000259" key="5">
    <source>
        <dbReference type="PROSITE" id="PS50931"/>
    </source>
</evidence>
<dbReference type="PANTHER" id="PTHR30419">
    <property type="entry name" value="HTH-TYPE TRANSCRIPTIONAL REGULATOR YBHD"/>
    <property type="match status" value="1"/>
</dbReference>
<accession>A0AAU7XGG2</accession>
<evidence type="ECO:0000256" key="2">
    <source>
        <dbReference type="ARBA" id="ARBA00023015"/>
    </source>
</evidence>
<dbReference type="InterPro" id="IPR050950">
    <property type="entry name" value="HTH-type_LysR_regulators"/>
</dbReference>
<feature type="domain" description="HTH lysR-type" evidence="5">
    <location>
        <begin position="1"/>
        <end position="58"/>
    </location>
</feature>
<dbReference type="KEGG" id="mflg:ABS361_05840"/>
<reference evidence="6" key="1">
    <citation type="submission" date="2024-06" db="EMBL/GenBank/DDBJ databases">
        <title>Methylostella associata gen. nov., sp. nov., a novel Ancalomicrobiaceae-affiliated facultatively methylotrophic bacteria that feed on methanotrophs of the genus Methylococcus.</title>
        <authorList>
            <person name="Saltykova V."/>
            <person name="Danilova O.V."/>
            <person name="Oshkin I.Y."/>
            <person name="Belova S.E."/>
            <person name="Pimenov N.V."/>
            <person name="Dedysh S.N."/>
        </authorList>
    </citation>
    <scope>NUCLEOTIDE SEQUENCE</scope>
    <source>
        <strain evidence="6">S20</strain>
    </source>
</reference>
<dbReference type="PROSITE" id="PS50931">
    <property type="entry name" value="HTH_LYSR"/>
    <property type="match status" value="1"/>
</dbReference>
<dbReference type="Pfam" id="PF00126">
    <property type="entry name" value="HTH_1"/>
    <property type="match status" value="1"/>
</dbReference>
<dbReference type="Pfam" id="PF03466">
    <property type="entry name" value="LysR_substrate"/>
    <property type="match status" value="1"/>
</dbReference>
<proteinExistence type="inferred from homology"/>
<dbReference type="AlphaFoldDB" id="A0AAU7XGG2"/>
<dbReference type="Gene3D" id="3.40.190.290">
    <property type="match status" value="1"/>
</dbReference>
<sequence>MDDQRVAYLYEAIRTGSIRAAAERMRVNASTISRQIALIEKDFGTPMIERLARGIRPTEAGRLLADWWAQQQTAFADVEQKIRELRASRRGTVRLVLGEGFVGDLLSGPLQDFVRQNPGIAMSVEVMPTTDIVRTIVEDEAQIGLVFNPPFDERLHTTARIASSIRLLVPRGHPLASAPRHPVLADLAAERIGVLLPGFGVQRMIDAALRRANVSIEPVMRTNSFAVLRGLVASDLGVVLVPAFVAVPELTDGSIIAVPIDDPMLDAAEIHIVTRRGRQLPAAATKFLSHLRARLRAFGAPLAAVDRA</sequence>
<organism evidence="6">
    <name type="scientific">Methyloraptor flagellatus</name>
    <dbReference type="NCBI Taxonomy" id="3162530"/>
    <lineage>
        <taxon>Bacteria</taxon>
        <taxon>Pseudomonadati</taxon>
        <taxon>Pseudomonadota</taxon>
        <taxon>Alphaproteobacteria</taxon>
        <taxon>Hyphomicrobiales</taxon>
        <taxon>Ancalomicrobiaceae</taxon>
        <taxon>Methyloraptor</taxon>
    </lineage>
</organism>
<evidence type="ECO:0000256" key="4">
    <source>
        <dbReference type="ARBA" id="ARBA00023163"/>
    </source>
</evidence>
<dbReference type="GO" id="GO:0003677">
    <property type="term" value="F:DNA binding"/>
    <property type="evidence" value="ECO:0007669"/>
    <property type="project" value="UniProtKB-KW"/>
</dbReference>
<keyword evidence="3" id="KW-0238">DNA-binding</keyword>
<dbReference type="GO" id="GO:0003700">
    <property type="term" value="F:DNA-binding transcription factor activity"/>
    <property type="evidence" value="ECO:0007669"/>
    <property type="project" value="InterPro"/>
</dbReference>
<dbReference type="InterPro" id="IPR000847">
    <property type="entry name" value="LysR_HTH_N"/>
</dbReference>
<keyword evidence="4" id="KW-0804">Transcription</keyword>
<dbReference type="InterPro" id="IPR036390">
    <property type="entry name" value="WH_DNA-bd_sf"/>
</dbReference>
<dbReference type="InterPro" id="IPR005119">
    <property type="entry name" value="LysR_subst-bd"/>
</dbReference>
<dbReference type="EMBL" id="CP158568">
    <property type="protein sequence ID" value="XBY45783.1"/>
    <property type="molecule type" value="Genomic_DNA"/>
</dbReference>
<gene>
    <name evidence="6" type="ORF">ABS361_05840</name>
</gene>
<protein>
    <submittedName>
        <fullName evidence="6">LysR family transcriptional regulator</fullName>
    </submittedName>
</protein>
<evidence type="ECO:0000313" key="6">
    <source>
        <dbReference type="EMBL" id="XBY45783.1"/>
    </source>
</evidence>
<name>A0AAU7XGG2_9HYPH</name>
<evidence type="ECO:0000256" key="3">
    <source>
        <dbReference type="ARBA" id="ARBA00023125"/>
    </source>
</evidence>
<keyword evidence="2" id="KW-0805">Transcription regulation</keyword>
<comment type="similarity">
    <text evidence="1">Belongs to the LysR transcriptional regulatory family.</text>
</comment>
<dbReference type="SUPFAM" id="SSF53850">
    <property type="entry name" value="Periplasmic binding protein-like II"/>
    <property type="match status" value="1"/>
</dbReference>
<evidence type="ECO:0000256" key="1">
    <source>
        <dbReference type="ARBA" id="ARBA00009437"/>
    </source>
</evidence>
<dbReference type="GO" id="GO:0005829">
    <property type="term" value="C:cytosol"/>
    <property type="evidence" value="ECO:0007669"/>
    <property type="project" value="TreeGrafter"/>
</dbReference>
<dbReference type="SUPFAM" id="SSF46785">
    <property type="entry name" value="Winged helix' DNA-binding domain"/>
    <property type="match status" value="1"/>
</dbReference>
<dbReference type="Gene3D" id="1.10.10.10">
    <property type="entry name" value="Winged helix-like DNA-binding domain superfamily/Winged helix DNA-binding domain"/>
    <property type="match status" value="1"/>
</dbReference>
<dbReference type="RefSeq" id="WP_407050879.1">
    <property type="nucleotide sequence ID" value="NZ_CP158568.1"/>
</dbReference>
<dbReference type="InterPro" id="IPR036388">
    <property type="entry name" value="WH-like_DNA-bd_sf"/>
</dbReference>
<dbReference type="PANTHER" id="PTHR30419:SF8">
    <property type="entry name" value="NITROGEN ASSIMILATION TRANSCRIPTIONAL ACTIVATOR-RELATED"/>
    <property type="match status" value="1"/>
</dbReference>